<dbReference type="GO" id="GO:0016788">
    <property type="term" value="F:hydrolase activity, acting on ester bonds"/>
    <property type="evidence" value="ECO:0007669"/>
    <property type="project" value="UniProtKB-ARBA"/>
</dbReference>
<dbReference type="Gene3D" id="3.40.50.1110">
    <property type="entry name" value="SGNH hydrolase"/>
    <property type="match status" value="1"/>
</dbReference>
<dbReference type="RefSeq" id="WP_183791134.1">
    <property type="nucleotide sequence ID" value="NZ_JACIDU010000005.1"/>
</dbReference>
<protein>
    <submittedName>
        <fullName evidence="1">Uncharacterized protein</fullName>
    </submittedName>
</protein>
<evidence type="ECO:0000313" key="2">
    <source>
        <dbReference type="Proteomes" id="UP000584824"/>
    </source>
</evidence>
<dbReference type="SUPFAM" id="SSF52266">
    <property type="entry name" value="SGNH hydrolase"/>
    <property type="match status" value="1"/>
</dbReference>
<dbReference type="InterPro" id="IPR011050">
    <property type="entry name" value="Pectin_lyase_fold/virulence"/>
</dbReference>
<evidence type="ECO:0000313" key="1">
    <source>
        <dbReference type="EMBL" id="MBB4103006.1"/>
    </source>
</evidence>
<dbReference type="AlphaFoldDB" id="A0A7W6K2D7"/>
<dbReference type="Proteomes" id="UP000584824">
    <property type="component" value="Unassembled WGS sequence"/>
</dbReference>
<dbReference type="EMBL" id="JACIDU010000005">
    <property type="protein sequence ID" value="MBB4103006.1"/>
    <property type="molecule type" value="Genomic_DNA"/>
</dbReference>
<accession>A0A7W6K2D7</accession>
<reference evidence="1 2" key="1">
    <citation type="submission" date="2020-08" db="EMBL/GenBank/DDBJ databases">
        <title>Genomic Encyclopedia of Type Strains, Phase IV (KMG-IV): sequencing the most valuable type-strain genomes for metagenomic binning, comparative biology and taxonomic classification.</title>
        <authorList>
            <person name="Goeker M."/>
        </authorList>
    </citation>
    <scope>NUCLEOTIDE SEQUENCE [LARGE SCALE GENOMIC DNA]</scope>
    <source>
        <strain evidence="1 2">DSM 26385</strain>
    </source>
</reference>
<dbReference type="SUPFAM" id="SSF51126">
    <property type="entry name" value="Pectin lyase-like"/>
    <property type="match status" value="1"/>
</dbReference>
<proteinExistence type="predicted"/>
<gene>
    <name evidence="1" type="ORF">GGQ66_001561</name>
</gene>
<comment type="caution">
    <text evidence="1">The sequence shown here is derived from an EMBL/GenBank/DDBJ whole genome shotgun (WGS) entry which is preliminary data.</text>
</comment>
<name>A0A7W6K2D7_9HYPH</name>
<dbReference type="Gene3D" id="2.160.20.10">
    <property type="entry name" value="Single-stranded right-handed beta-helix, Pectin lyase-like"/>
    <property type="match status" value="1"/>
</dbReference>
<dbReference type="InterPro" id="IPR036514">
    <property type="entry name" value="SGNH_hydro_sf"/>
</dbReference>
<keyword evidence="2" id="KW-1185">Reference proteome</keyword>
<sequence>MASVRQLGRMAWRKYNIDGASGSGFYKPDTVDIFPFTDAVAAAIDAIVVAAGAVAAKATKAALEAVHGASGDVGIVYAGVDAGIYIHNGSAWVFNRELPEAAAQDYADAAESAKNAAEAARDIAEGYASDAVSQGNVPIYGTFGGISGLTIPGGISGIIVNGRAAVGDGGRAFLKKVGAGPATSGRTQSADGAWWEVSDEVNMAALGGKDDNATNNTSAMQAAASLIPAGGRIVFPRVSATGVYLFTGGILPVNGLYLDVEPGVTLKGAFSRPQSPGENPGAVNHPKVIRRTRVIDTSTGTDVEMWLNPEYLLPLGQKPFFLGEGNLSRPRSVLLNPASDLVHQYIAWPAGDTWAAATPTTTAGTVQWPVEALNRFRISFRETRWAEQVDVSFSGDADAYLRAAAIRTTGGHYVFWADRETNALNIGYKATGVAAVTSAVTIPGAATHDSQKPQWALWGIQAINPFAFAVLINGVRVKVVQTIAPITHIGFGVYNTTTTPTLLGWRLLKSKSLFGVGQQRLLCHGDSTVADIYGGWPWMLRQLIEGSMGIRVERLTNRAVGGWSSADVLSDLQTNGINDSNGNLPTCAFIRVGANDIQAATSRLTYISNMEAIMDIFIAAGVPVVVAVPAMFYSQALGGGSGQATSNYYFGAAYRAALQQSIAAKYASSGLVFEADNISSMGHVLGSYKGSDPLAYDQILRDNIHQTDGGYHLDAYAMARAALDALAPETTKKAGRTLLPSSIAAAGMTLANTSSFSSDSQGQITLALGATFTSQTLSGTAIATLPASLKPAQTIILLGDAGNTTSLVRVIINTDGTIVATSSAACSVLNIRATYARE</sequence>
<organism evidence="1 2">
    <name type="scientific">Allorhizobium borbori</name>
    <dbReference type="NCBI Taxonomy" id="485907"/>
    <lineage>
        <taxon>Bacteria</taxon>
        <taxon>Pseudomonadati</taxon>
        <taxon>Pseudomonadota</taxon>
        <taxon>Alphaproteobacteria</taxon>
        <taxon>Hyphomicrobiales</taxon>
        <taxon>Rhizobiaceae</taxon>
        <taxon>Rhizobium/Agrobacterium group</taxon>
        <taxon>Allorhizobium</taxon>
    </lineage>
</organism>
<dbReference type="InterPro" id="IPR012334">
    <property type="entry name" value="Pectin_lyas_fold"/>
</dbReference>